<dbReference type="PANTHER" id="PTHR10846">
    <property type="entry name" value="SODIUM/POTASSIUM/CALCIUM EXCHANGER"/>
    <property type="match status" value="1"/>
</dbReference>
<evidence type="ECO:0000256" key="3">
    <source>
        <dbReference type="ARBA" id="ARBA00022989"/>
    </source>
</evidence>
<evidence type="ECO:0000256" key="5">
    <source>
        <dbReference type="SAM" id="Phobius"/>
    </source>
</evidence>
<dbReference type="InterPro" id="IPR004837">
    <property type="entry name" value="NaCa_Exmemb"/>
</dbReference>
<feature type="domain" description="Sodium/calcium exchanger membrane region" evidence="6">
    <location>
        <begin position="180"/>
        <end position="323"/>
    </location>
</feature>
<comment type="subcellular location">
    <subcellularLocation>
        <location evidence="1">Membrane</location>
        <topology evidence="1">Multi-pass membrane protein</topology>
    </subcellularLocation>
</comment>
<reference evidence="8" key="1">
    <citation type="journal article" date="2019" name="Int. J. Syst. Evol. Microbiol.">
        <title>The Global Catalogue of Microorganisms (GCM) 10K type strain sequencing project: providing services to taxonomists for standard genome sequencing and annotation.</title>
        <authorList>
            <consortium name="The Broad Institute Genomics Platform"/>
            <consortium name="The Broad Institute Genome Sequencing Center for Infectious Disease"/>
            <person name="Wu L."/>
            <person name="Ma J."/>
        </authorList>
    </citation>
    <scope>NUCLEOTIDE SEQUENCE [LARGE SCALE GENOMIC DNA]</scope>
    <source>
        <strain evidence="8">CGMCC 1.5362</strain>
    </source>
</reference>
<dbReference type="InterPro" id="IPR004481">
    <property type="entry name" value="K/Na/Ca-exchanger"/>
</dbReference>
<proteinExistence type="predicted"/>
<gene>
    <name evidence="7" type="ORF">GCM10011509_19960</name>
</gene>
<keyword evidence="3 5" id="KW-1133">Transmembrane helix</keyword>
<sequence>MDLLDAGRILLGLVLLVGGGELLVRGASSLAARLGLSPLVIGLTVVSVATSSPELAVTVGATLDGQPDLAVGNVVGSNIANVLLILGISALVLPLSVREQLVRFDVPFLVVLSGLLLVLAFDGGLSTLEGVVLLTAMVVHTALTVVISRRRTRAARSEGDSGERTDDGSAGKPPARLLVSLLLVLGGVGLLVVGADQLVTGAVSVAEALGVSGLVVGLTVVAVGTSLPELAASVIAAVKGERDLAVGNVVGSCIANIGLVLGLPAVISSGGLPVPGAALALDIPLMLAASVALLPVVLTDFCVARWEGALFIALYAAYVGYVVLDAINHDALEGFTLVMVVFVLPLVLVTLVSTVVFEAGVRRGRREEAEARSA</sequence>
<evidence type="ECO:0000259" key="6">
    <source>
        <dbReference type="Pfam" id="PF01699"/>
    </source>
</evidence>
<dbReference type="PANTHER" id="PTHR10846:SF8">
    <property type="entry name" value="INNER MEMBRANE PROTEIN YRBG"/>
    <property type="match status" value="1"/>
</dbReference>
<keyword evidence="8" id="KW-1185">Reference proteome</keyword>
<evidence type="ECO:0000256" key="4">
    <source>
        <dbReference type="ARBA" id="ARBA00023136"/>
    </source>
</evidence>
<feature type="transmembrane region" description="Helical" evidence="5">
    <location>
        <begin position="215"/>
        <end position="238"/>
    </location>
</feature>
<dbReference type="NCBIfam" id="TIGR00367">
    <property type="entry name" value="calcium/sodium antiporter"/>
    <property type="match status" value="1"/>
</dbReference>
<dbReference type="Pfam" id="PF01699">
    <property type="entry name" value="Na_Ca_ex"/>
    <property type="match status" value="2"/>
</dbReference>
<comment type="caution">
    <text evidence="7">The sequence shown here is derived from an EMBL/GenBank/DDBJ whole genome shotgun (WGS) entry which is preliminary data.</text>
</comment>
<organism evidence="7 8">
    <name type="scientific">Ornithinimicrobium pekingense</name>
    <dbReference type="NCBI Taxonomy" id="384677"/>
    <lineage>
        <taxon>Bacteria</taxon>
        <taxon>Bacillati</taxon>
        <taxon>Actinomycetota</taxon>
        <taxon>Actinomycetes</taxon>
        <taxon>Micrococcales</taxon>
        <taxon>Ornithinimicrobiaceae</taxon>
        <taxon>Ornithinimicrobium</taxon>
    </lineage>
</organism>
<evidence type="ECO:0000256" key="2">
    <source>
        <dbReference type="ARBA" id="ARBA00022692"/>
    </source>
</evidence>
<feature type="transmembrane region" description="Helical" evidence="5">
    <location>
        <begin position="245"/>
        <end position="267"/>
    </location>
</feature>
<feature type="transmembrane region" description="Helical" evidence="5">
    <location>
        <begin position="334"/>
        <end position="357"/>
    </location>
</feature>
<feature type="transmembrane region" description="Helical" evidence="5">
    <location>
        <begin position="177"/>
        <end position="195"/>
    </location>
</feature>
<feature type="transmembrane region" description="Helical" evidence="5">
    <location>
        <begin position="31"/>
        <end position="50"/>
    </location>
</feature>
<feature type="transmembrane region" description="Helical" evidence="5">
    <location>
        <begin position="279"/>
        <end position="298"/>
    </location>
</feature>
<accession>A0ABQ2F9D4</accession>
<feature type="transmembrane region" description="Helical" evidence="5">
    <location>
        <begin position="6"/>
        <end position="24"/>
    </location>
</feature>
<feature type="transmembrane region" description="Helical" evidence="5">
    <location>
        <begin position="127"/>
        <end position="147"/>
    </location>
</feature>
<keyword evidence="4 5" id="KW-0472">Membrane</keyword>
<feature type="transmembrane region" description="Helical" evidence="5">
    <location>
        <begin position="310"/>
        <end position="328"/>
    </location>
</feature>
<name>A0ABQ2F9D4_9MICO</name>
<evidence type="ECO:0000256" key="1">
    <source>
        <dbReference type="ARBA" id="ARBA00004141"/>
    </source>
</evidence>
<dbReference type="Gene3D" id="1.20.1420.30">
    <property type="entry name" value="NCX, central ion-binding region"/>
    <property type="match status" value="2"/>
</dbReference>
<evidence type="ECO:0000313" key="7">
    <source>
        <dbReference type="EMBL" id="GGK71477.1"/>
    </source>
</evidence>
<keyword evidence="2 5" id="KW-0812">Transmembrane</keyword>
<protein>
    <submittedName>
        <fullName evidence="7">Sodium:calcium antiporter</fullName>
    </submittedName>
</protein>
<feature type="transmembrane region" description="Helical" evidence="5">
    <location>
        <begin position="104"/>
        <end position="121"/>
    </location>
</feature>
<feature type="domain" description="Sodium/calcium exchanger membrane region" evidence="6">
    <location>
        <begin position="9"/>
        <end position="143"/>
    </location>
</feature>
<evidence type="ECO:0000313" key="8">
    <source>
        <dbReference type="Proteomes" id="UP000662111"/>
    </source>
</evidence>
<dbReference type="EMBL" id="BMLB01000004">
    <property type="protein sequence ID" value="GGK71477.1"/>
    <property type="molecule type" value="Genomic_DNA"/>
</dbReference>
<dbReference type="InterPro" id="IPR044880">
    <property type="entry name" value="NCX_ion-bd_dom_sf"/>
</dbReference>
<feature type="transmembrane region" description="Helical" evidence="5">
    <location>
        <begin position="70"/>
        <end position="92"/>
    </location>
</feature>
<dbReference type="Proteomes" id="UP000662111">
    <property type="component" value="Unassembled WGS sequence"/>
</dbReference>
<dbReference type="RefSeq" id="WP_022922581.1">
    <property type="nucleotide sequence ID" value="NZ_BMLB01000004.1"/>
</dbReference>